<proteinExistence type="predicted"/>
<dbReference type="InterPro" id="IPR027417">
    <property type="entry name" value="P-loop_NTPase"/>
</dbReference>
<dbReference type="Proteomes" id="UP000663297">
    <property type="component" value="Chromosome 4"/>
</dbReference>
<organism evidence="4 6">
    <name type="scientific">Fusarium culmorum</name>
    <dbReference type="NCBI Taxonomy" id="5516"/>
    <lineage>
        <taxon>Eukaryota</taxon>
        <taxon>Fungi</taxon>
        <taxon>Dikarya</taxon>
        <taxon>Ascomycota</taxon>
        <taxon>Pezizomycotina</taxon>
        <taxon>Sordariomycetes</taxon>
        <taxon>Hypocreomycetidae</taxon>
        <taxon>Hypocreales</taxon>
        <taxon>Nectriaceae</taxon>
        <taxon>Fusarium</taxon>
    </lineage>
</organism>
<dbReference type="GO" id="GO:0005524">
    <property type="term" value="F:ATP binding"/>
    <property type="evidence" value="ECO:0007669"/>
    <property type="project" value="InterPro"/>
</dbReference>
<dbReference type="Gene3D" id="3.40.50.10810">
    <property type="entry name" value="Tandem AAA-ATPase domain"/>
    <property type="match status" value="1"/>
</dbReference>
<keyword evidence="1" id="KW-0347">Helicase</keyword>
<keyword evidence="1" id="KW-0067">ATP-binding</keyword>
<dbReference type="EMBL" id="CP064750">
    <property type="protein sequence ID" value="QPC66656.1"/>
    <property type="molecule type" value="Genomic_DNA"/>
</dbReference>
<dbReference type="PANTHER" id="PTHR45629">
    <property type="entry name" value="SNF2/RAD54 FAMILY MEMBER"/>
    <property type="match status" value="1"/>
</dbReference>
<evidence type="ECO:0000259" key="3">
    <source>
        <dbReference type="PROSITE" id="PS51192"/>
    </source>
</evidence>
<dbReference type="OrthoDB" id="5099976at2759"/>
<evidence type="ECO:0000313" key="4">
    <source>
        <dbReference type="EMBL" id="PTD11564.1"/>
    </source>
</evidence>
<dbReference type="InterPro" id="IPR006935">
    <property type="entry name" value="Helicase/UvrB_N"/>
</dbReference>
<protein>
    <recommendedName>
        <fullName evidence="3">Helicase ATP-binding domain-containing protein</fullName>
    </recommendedName>
</protein>
<feature type="region of interest" description="Disordered" evidence="2">
    <location>
        <begin position="156"/>
        <end position="178"/>
    </location>
</feature>
<keyword evidence="6" id="KW-1185">Reference proteome</keyword>
<name>A0A2T4H6X9_FUSCU</name>
<dbReference type="AlphaFoldDB" id="A0A2T4H6X9"/>
<dbReference type="InterPro" id="IPR050496">
    <property type="entry name" value="SNF2_RAD54_helicase_repair"/>
</dbReference>
<dbReference type="GO" id="GO:0004386">
    <property type="term" value="F:helicase activity"/>
    <property type="evidence" value="ECO:0007669"/>
    <property type="project" value="UniProtKB-KW"/>
</dbReference>
<dbReference type="PROSITE" id="PS51192">
    <property type="entry name" value="HELICASE_ATP_BIND_1"/>
    <property type="match status" value="1"/>
</dbReference>
<evidence type="ECO:0000256" key="1">
    <source>
        <dbReference type="ARBA" id="ARBA00022806"/>
    </source>
</evidence>
<reference evidence="4 6" key="1">
    <citation type="submission" date="2018-02" db="EMBL/GenBank/DDBJ databases">
        <title>Fusarium culmorum secondary metabolites in fungal-bacterial-plant interactions.</title>
        <authorList>
            <person name="Schmidt R."/>
        </authorList>
    </citation>
    <scope>NUCLEOTIDE SEQUENCE [LARGE SCALE GENOMIC DNA]</scope>
    <source>
        <strain evidence="4 6">PV</strain>
    </source>
</reference>
<sequence>MWRKGETSLLSRNFAVQRVDSLDAPCSTLTQRPIYDRLRSTLEPYQAIGVDKLLQIADSLDPSKSTQATRPIYERLQSKLEPYQAIGVDKLLEIANSEFQGAILGDATGLGKSLPALLAALLLREQAGNRSFVLVVTKSTLVSQWESEIARHFKPAEQQKQLEDSESATDAESQREGEITRHLNRSFLAKRYSEWRSHMIQARTGASFDSSDWDTLNLPQPPKSQSRVGRFPQPPLYTTVATPILVVVLDESHDVKKPRSKLNIALSYLQCERILMLTGTPIHNTFADLIGQTMLLPGGDFFTSSDHFHHLFCDQKNSEPQGALSICVQKVEYDSEYTSTQRMWTLLIASKVRKAKFIGMAVCFKDTELPVPEHGGAKLDALSPAQFK</sequence>
<dbReference type="GO" id="GO:0003677">
    <property type="term" value="F:DNA binding"/>
    <property type="evidence" value="ECO:0007669"/>
    <property type="project" value="InterPro"/>
</dbReference>
<feature type="domain" description="Helicase ATP-binding" evidence="3">
    <location>
        <begin position="93"/>
        <end position="299"/>
    </location>
</feature>
<reference evidence="5" key="2">
    <citation type="submission" date="2020-11" db="EMBL/GenBank/DDBJ databases">
        <title>The chromosome-scale genome resource for two endophytic Fusarium species: F. culmorum and F. pseudograminearum.</title>
        <authorList>
            <person name="Yuan Z."/>
        </authorList>
    </citation>
    <scope>NUCLEOTIDE SEQUENCE</scope>
    <source>
        <strain evidence="5">Class2-1B</strain>
    </source>
</reference>
<dbReference type="Proteomes" id="UP000241587">
    <property type="component" value="Unassembled WGS sequence"/>
</dbReference>
<dbReference type="SUPFAM" id="SSF52540">
    <property type="entry name" value="P-loop containing nucleoside triphosphate hydrolases"/>
    <property type="match status" value="1"/>
</dbReference>
<keyword evidence="1" id="KW-0547">Nucleotide-binding</keyword>
<dbReference type="SMART" id="SM00487">
    <property type="entry name" value="DEXDc"/>
    <property type="match status" value="1"/>
</dbReference>
<dbReference type="PANTHER" id="PTHR45629:SF7">
    <property type="entry name" value="DNA EXCISION REPAIR PROTEIN ERCC-6-RELATED"/>
    <property type="match status" value="1"/>
</dbReference>
<keyword evidence="1" id="KW-0378">Hydrolase</keyword>
<gene>
    <name evidence="4" type="ORF">FCULG_00003592</name>
    <name evidence="5" type="ORF">HYE67_008887</name>
</gene>
<evidence type="ECO:0000313" key="5">
    <source>
        <dbReference type="EMBL" id="QPC66656.1"/>
    </source>
</evidence>
<evidence type="ECO:0000313" key="6">
    <source>
        <dbReference type="Proteomes" id="UP000241587"/>
    </source>
</evidence>
<dbReference type="Pfam" id="PF04851">
    <property type="entry name" value="ResIII"/>
    <property type="match status" value="1"/>
</dbReference>
<accession>A0A2T4H6X9</accession>
<dbReference type="InterPro" id="IPR038718">
    <property type="entry name" value="SNF2-like_sf"/>
</dbReference>
<evidence type="ECO:0000256" key="2">
    <source>
        <dbReference type="SAM" id="MobiDB-lite"/>
    </source>
</evidence>
<dbReference type="InterPro" id="IPR014001">
    <property type="entry name" value="Helicase_ATP-bd"/>
</dbReference>
<dbReference type="GO" id="GO:0016787">
    <property type="term" value="F:hydrolase activity"/>
    <property type="evidence" value="ECO:0007669"/>
    <property type="project" value="InterPro"/>
</dbReference>
<dbReference type="EMBL" id="PVEM01000001">
    <property type="protein sequence ID" value="PTD11564.1"/>
    <property type="molecule type" value="Genomic_DNA"/>
</dbReference>